<dbReference type="InterPro" id="IPR036942">
    <property type="entry name" value="Beta-barrel_TonB_sf"/>
</dbReference>
<evidence type="ECO:0000256" key="1">
    <source>
        <dbReference type="ARBA" id="ARBA00004571"/>
    </source>
</evidence>
<dbReference type="InterPro" id="IPR010916">
    <property type="entry name" value="TonB_box_CS"/>
</dbReference>
<keyword evidence="3 9" id="KW-1134">Transmembrane beta strand</keyword>
<dbReference type="InterPro" id="IPR000531">
    <property type="entry name" value="Beta-barrel_TonB"/>
</dbReference>
<evidence type="ECO:0000313" key="16">
    <source>
        <dbReference type="Proteomes" id="UP000289784"/>
    </source>
</evidence>
<dbReference type="PROSITE" id="PS52016">
    <property type="entry name" value="TONB_DEPENDENT_REC_3"/>
    <property type="match status" value="1"/>
</dbReference>
<dbReference type="PANTHER" id="PTHR47234">
    <property type="match status" value="1"/>
</dbReference>
<evidence type="ECO:0000256" key="4">
    <source>
        <dbReference type="ARBA" id="ARBA00022692"/>
    </source>
</evidence>
<dbReference type="Gene3D" id="2.40.170.20">
    <property type="entry name" value="TonB-dependent receptor, beta-barrel domain"/>
    <property type="match status" value="1"/>
</dbReference>
<name>A0A4Q1JXM6_9GAMM</name>
<keyword evidence="8 9" id="KW-0998">Cell outer membrane</keyword>
<dbReference type="InterPro" id="IPR037066">
    <property type="entry name" value="Plug_dom_sf"/>
</dbReference>
<dbReference type="GO" id="GO:0009279">
    <property type="term" value="C:cell outer membrane"/>
    <property type="evidence" value="ECO:0007669"/>
    <property type="project" value="UniProtKB-SubCell"/>
</dbReference>
<evidence type="ECO:0000256" key="3">
    <source>
        <dbReference type="ARBA" id="ARBA00022452"/>
    </source>
</evidence>
<evidence type="ECO:0000256" key="6">
    <source>
        <dbReference type="ARBA" id="ARBA00023077"/>
    </source>
</evidence>
<feature type="domain" description="TonB-dependent receptor-like beta-barrel" evidence="13">
    <location>
        <begin position="391"/>
        <end position="876"/>
    </location>
</feature>
<keyword evidence="16" id="KW-1185">Reference proteome</keyword>
<dbReference type="PROSITE" id="PS00430">
    <property type="entry name" value="TONB_DEPENDENT_REC_1"/>
    <property type="match status" value="1"/>
</dbReference>
<dbReference type="Pfam" id="PF00593">
    <property type="entry name" value="TonB_dep_Rec_b-barrel"/>
    <property type="match status" value="1"/>
</dbReference>
<dbReference type="RefSeq" id="WP_129470657.1">
    <property type="nucleotide sequence ID" value="NZ_SAWZ01000003.1"/>
</dbReference>
<keyword evidence="4 9" id="KW-0812">Transmembrane</keyword>
<feature type="domain" description="TonB-dependent receptor plug" evidence="14">
    <location>
        <begin position="52"/>
        <end position="168"/>
    </location>
</feature>
<sequence length="913" mass="99588">MKPRLLPLMISAALLPSAALAQDQREDTAAPTPRQMDTVQVTGSLIPRAQVEGPSPITSITAEDMEKQGFTNVFDALRSLPQSNGSVQDSQFTGGYTPGAKTVSLFGLDPSYTLTLLNGRPMSSYPLAYNGSTSIVDIANIPMGMIERIDVLTGGQSSVYGSAAIAGVVNIILKDHVEGTHLRYRVGGYEDGGGASQRFQFSGGTAFGNLNLSYALELSKQKPIYAYQRDEVDSVEDNPTGQGIYPSRSFLRQVTNTGATAYVDPGQATCDPLNYMFGGSNSYSLRDVAGGGYYCGSPRNVGAASLMSESEAVNGSVFLRYDITPETEFYTDLLVSYSKPTYTGGLPSWNQTFYNQDAGRFELWQRIFSPEEVGLHSKDQRVYTRSYNIATGVRGPLGDTGFDYNVYLNRSWSNAIRKSTDFLAANGVDDYYLGPRLGTNGGYPVFSPNLARLYQPLSRELYGQFSATNRAESESQTQNITALVTNTSLFELPAGSVGFAAIVQGQQEKFSNQSTMPGSENLFRGNGGSTTAAGSRDLAAAGVEFQVPILESFNANVSARYDKYSLEGGGGNGKLTWKTGLEFRPTDTLLLRGSYATAFRSPDLFYLYSRQSSGFSTATDQYLCRQAGFTSENFDDCAQGGQSIRAVSTGNTDLRDITANTFTYGVVWSTPDNALTASLDFNSVFIENEVAVLGSGDILETEANCRLGASESGTPFDINSPTCRDVLAQVTRLGPNDPVTPNGITEVATYPINLSKQRQNGLQAQIDYRWNGGNWGDFSTSIGHYRVLKHETKYQEGDPTYDQLCCNNSNELHYRTTASLSWNKGPMGATLWGINNAPTWRQDGEHRDIGPWTTFNGSFSYRFNEKMGVLFTMNNITNQMPPRDRTNGGWPFYDTGNYNVFGRSGTLEFQVDL</sequence>
<dbReference type="InterPro" id="IPR012910">
    <property type="entry name" value="Plug_dom"/>
</dbReference>
<dbReference type="Pfam" id="PF07715">
    <property type="entry name" value="Plug"/>
    <property type="match status" value="1"/>
</dbReference>
<gene>
    <name evidence="15" type="ORF">EPA99_07875</name>
</gene>
<dbReference type="SUPFAM" id="SSF56935">
    <property type="entry name" value="Porins"/>
    <property type="match status" value="1"/>
</dbReference>
<evidence type="ECO:0000313" key="15">
    <source>
        <dbReference type="EMBL" id="RXR06550.1"/>
    </source>
</evidence>
<evidence type="ECO:0000256" key="2">
    <source>
        <dbReference type="ARBA" id="ARBA00022448"/>
    </source>
</evidence>
<keyword evidence="15" id="KW-0675">Receptor</keyword>
<dbReference type="EMBL" id="SAWZ01000003">
    <property type="protein sequence ID" value="RXR06550.1"/>
    <property type="molecule type" value="Genomic_DNA"/>
</dbReference>
<keyword evidence="6 10" id="KW-0798">TonB box</keyword>
<evidence type="ECO:0000256" key="11">
    <source>
        <dbReference type="RuleBase" id="RU003357"/>
    </source>
</evidence>
<dbReference type="OrthoDB" id="6276154at2"/>
<keyword evidence="5 12" id="KW-0732">Signal</keyword>
<feature type="signal peptide" evidence="12">
    <location>
        <begin position="1"/>
        <end position="21"/>
    </location>
</feature>
<feature type="chain" id="PRO_5020930339" evidence="12">
    <location>
        <begin position="22"/>
        <end position="913"/>
    </location>
</feature>
<dbReference type="Gene3D" id="2.170.130.10">
    <property type="entry name" value="TonB-dependent receptor, plug domain"/>
    <property type="match status" value="1"/>
</dbReference>
<evidence type="ECO:0000259" key="13">
    <source>
        <dbReference type="Pfam" id="PF00593"/>
    </source>
</evidence>
<evidence type="ECO:0000256" key="9">
    <source>
        <dbReference type="PROSITE-ProRule" id="PRU01360"/>
    </source>
</evidence>
<reference evidence="15 16" key="1">
    <citation type="submission" date="2019-01" db="EMBL/GenBank/DDBJ databases">
        <title>Pseudoxanthomonas composti sp. nov., isolated from compost.</title>
        <authorList>
            <person name="Yang G."/>
        </authorList>
    </citation>
    <scope>NUCLEOTIDE SEQUENCE [LARGE SCALE GENOMIC DNA]</scope>
    <source>
        <strain evidence="15 16">GSS15</strain>
    </source>
</reference>
<evidence type="ECO:0000256" key="12">
    <source>
        <dbReference type="SAM" id="SignalP"/>
    </source>
</evidence>
<dbReference type="Proteomes" id="UP000289784">
    <property type="component" value="Unassembled WGS sequence"/>
</dbReference>
<keyword evidence="7 9" id="KW-0472">Membrane</keyword>
<dbReference type="PANTHER" id="PTHR47234:SF1">
    <property type="entry name" value="TONB-DEPENDENT RECEPTOR"/>
    <property type="match status" value="1"/>
</dbReference>
<comment type="caution">
    <text evidence="15">The sequence shown here is derived from an EMBL/GenBank/DDBJ whole genome shotgun (WGS) entry which is preliminary data.</text>
</comment>
<comment type="similarity">
    <text evidence="9 11">Belongs to the TonB-dependent receptor family.</text>
</comment>
<evidence type="ECO:0000259" key="14">
    <source>
        <dbReference type="Pfam" id="PF07715"/>
    </source>
</evidence>
<dbReference type="AlphaFoldDB" id="A0A4Q1JXM6"/>
<evidence type="ECO:0000256" key="8">
    <source>
        <dbReference type="ARBA" id="ARBA00023237"/>
    </source>
</evidence>
<comment type="subcellular location">
    <subcellularLocation>
        <location evidence="1 9">Cell outer membrane</location>
        <topology evidence="1 9">Multi-pass membrane protein</topology>
    </subcellularLocation>
</comment>
<protein>
    <submittedName>
        <fullName evidence="15">TonB-dependent receptor</fullName>
    </submittedName>
</protein>
<dbReference type="InterPro" id="IPR039426">
    <property type="entry name" value="TonB-dep_rcpt-like"/>
</dbReference>
<evidence type="ECO:0000256" key="10">
    <source>
        <dbReference type="PROSITE-ProRule" id="PRU10143"/>
    </source>
</evidence>
<evidence type="ECO:0000256" key="7">
    <source>
        <dbReference type="ARBA" id="ARBA00023136"/>
    </source>
</evidence>
<organism evidence="15 16">
    <name type="scientific">Pseudoxanthomonas composti</name>
    <dbReference type="NCBI Taxonomy" id="2137479"/>
    <lineage>
        <taxon>Bacteria</taxon>
        <taxon>Pseudomonadati</taxon>
        <taxon>Pseudomonadota</taxon>
        <taxon>Gammaproteobacteria</taxon>
        <taxon>Lysobacterales</taxon>
        <taxon>Lysobacteraceae</taxon>
        <taxon>Pseudoxanthomonas</taxon>
    </lineage>
</organism>
<keyword evidence="2 9" id="KW-0813">Transport</keyword>
<feature type="short sequence motif" description="TonB box" evidence="10">
    <location>
        <begin position="38"/>
        <end position="44"/>
    </location>
</feature>
<proteinExistence type="inferred from homology"/>
<evidence type="ECO:0000256" key="5">
    <source>
        <dbReference type="ARBA" id="ARBA00022729"/>
    </source>
</evidence>
<accession>A0A4Q1JXM6</accession>